<organism evidence="1 2">
    <name type="scientific">Thalassobacillus cyri</name>
    <dbReference type="NCBI Taxonomy" id="571932"/>
    <lineage>
        <taxon>Bacteria</taxon>
        <taxon>Bacillati</taxon>
        <taxon>Bacillota</taxon>
        <taxon>Bacilli</taxon>
        <taxon>Bacillales</taxon>
        <taxon>Bacillaceae</taxon>
        <taxon>Thalassobacillus</taxon>
    </lineage>
</organism>
<evidence type="ECO:0000313" key="2">
    <source>
        <dbReference type="Proteomes" id="UP000198584"/>
    </source>
</evidence>
<reference evidence="1 2" key="1">
    <citation type="submission" date="2016-10" db="EMBL/GenBank/DDBJ databases">
        <authorList>
            <person name="de Groot N.N."/>
        </authorList>
    </citation>
    <scope>NUCLEOTIDE SEQUENCE [LARGE SCALE GENOMIC DNA]</scope>
    <source>
        <strain evidence="1 2">CCM7597</strain>
    </source>
</reference>
<sequence>MNEKAKAYMAEQQERLVNDLNTTFTLPVFVDEAAEDELPADNNYFLIVYGDMTTASKEGNLSQEVYVVYISEGNPDIEATTLDIISVGTRVRGISFSRTIKERVQKGETTDFFDRVTLIFRRILKHEYSL</sequence>
<dbReference type="Proteomes" id="UP000198584">
    <property type="component" value="Unassembled WGS sequence"/>
</dbReference>
<dbReference type="RefSeq" id="WP_093046467.1">
    <property type="nucleotide sequence ID" value="NZ_FNQR01000021.1"/>
</dbReference>
<keyword evidence="2" id="KW-1185">Reference proteome</keyword>
<gene>
    <name evidence="1" type="ORF">SAMN05421743_12139</name>
</gene>
<dbReference type="EMBL" id="FNQR01000021">
    <property type="protein sequence ID" value="SEB15756.1"/>
    <property type="molecule type" value="Genomic_DNA"/>
</dbReference>
<evidence type="ECO:0000313" key="1">
    <source>
        <dbReference type="EMBL" id="SEB15756.1"/>
    </source>
</evidence>
<proteinExistence type="predicted"/>
<protein>
    <recommendedName>
        <fullName evidence="3">DUF3168 domain-containing protein</fullName>
    </recommendedName>
</protein>
<accession>A0A1H4H1Y0</accession>
<evidence type="ECO:0008006" key="3">
    <source>
        <dbReference type="Google" id="ProtNLM"/>
    </source>
</evidence>
<dbReference type="AlphaFoldDB" id="A0A1H4H1Y0"/>
<name>A0A1H4H1Y0_9BACI</name>
<dbReference type="STRING" id="571932.SAMN05421743_12139"/>
<dbReference type="OrthoDB" id="2889770at2"/>